<dbReference type="GO" id="GO:0016036">
    <property type="term" value="P:cellular response to phosphate starvation"/>
    <property type="evidence" value="ECO:0007669"/>
    <property type="project" value="TreeGrafter"/>
</dbReference>
<dbReference type="Pfam" id="PF02518">
    <property type="entry name" value="HATPase_c"/>
    <property type="match status" value="1"/>
</dbReference>
<evidence type="ECO:0000313" key="9">
    <source>
        <dbReference type="Proteomes" id="UP001268610"/>
    </source>
</evidence>
<dbReference type="Proteomes" id="UP001268610">
    <property type="component" value="Unassembled WGS sequence"/>
</dbReference>
<dbReference type="GO" id="GO:0004721">
    <property type="term" value="F:phosphoprotein phosphatase activity"/>
    <property type="evidence" value="ECO:0007669"/>
    <property type="project" value="TreeGrafter"/>
</dbReference>
<feature type="non-terminal residue" evidence="8">
    <location>
        <position position="1"/>
    </location>
</feature>
<dbReference type="PRINTS" id="PR00344">
    <property type="entry name" value="BCTRLSENSOR"/>
</dbReference>
<organism evidence="8 9">
    <name type="scientific">Rhizobium hidalgonense</name>
    <dbReference type="NCBI Taxonomy" id="1538159"/>
    <lineage>
        <taxon>Bacteria</taxon>
        <taxon>Pseudomonadati</taxon>
        <taxon>Pseudomonadota</taxon>
        <taxon>Alphaproteobacteria</taxon>
        <taxon>Hyphomicrobiales</taxon>
        <taxon>Rhizobiaceae</taxon>
        <taxon>Rhizobium/Agrobacterium group</taxon>
        <taxon>Rhizobium</taxon>
    </lineage>
</organism>
<accession>A0AAJ2H460</accession>
<gene>
    <name evidence="8" type="ORF">RJJ65_41230</name>
</gene>
<dbReference type="PANTHER" id="PTHR45453:SF1">
    <property type="entry name" value="PHOSPHATE REGULON SENSOR PROTEIN PHOR"/>
    <property type="match status" value="1"/>
</dbReference>
<evidence type="ECO:0000259" key="7">
    <source>
        <dbReference type="PROSITE" id="PS50109"/>
    </source>
</evidence>
<evidence type="ECO:0000256" key="2">
    <source>
        <dbReference type="ARBA" id="ARBA00012438"/>
    </source>
</evidence>
<evidence type="ECO:0000313" key="8">
    <source>
        <dbReference type="EMBL" id="MDR9778975.1"/>
    </source>
</evidence>
<reference evidence="8" key="1">
    <citation type="submission" date="2023-04" db="EMBL/GenBank/DDBJ databases">
        <title>Genomic characterization of faba bean (Vicia faba) microsymbionts in Mexican soils.</title>
        <authorList>
            <person name="Rivera Orduna F.N."/>
            <person name="Guevara-Luna J."/>
            <person name="Yan J."/>
            <person name="Arroyo-Herrera I."/>
            <person name="Li Y."/>
            <person name="Vasquez-Murrieta M.S."/>
            <person name="Wang E.T."/>
        </authorList>
    </citation>
    <scope>NUCLEOTIDE SEQUENCE</scope>
    <source>
        <strain evidence="8">CH26</strain>
    </source>
</reference>
<keyword evidence="4" id="KW-0808">Transferase</keyword>
<dbReference type="Gene3D" id="3.30.565.10">
    <property type="entry name" value="Histidine kinase-like ATPase, C-terminal domain"/>
    <property type="match status" value="1"/>
</dbReference>
<dbReference type="EMBL" id="JAVLSF010001434">
    <property type="protein sequence ID" value="MDR9778975.1"/>
    <property type="molecule type" value="Genomic_DNA"/>
</dbReference>
<dbReference type="EC" id="2.7.13.3" evidence="2"/>
<comment type="caution">
    <text evidence="8">The sequence shown here is derived from an EMBL/GenBank/DDBJ whole genome shotgun (WGS) entry which is preliminary data.</text>
</comment>
<dbReference type="GO" id="GO:0000155">
    <property type="term" value="F:phosphorelay sensor kinase activity"/>
    <property type="evidence" value="ECO:0007669"/>
    <property type="project" value="TreeGrafter"/>
</dbReference>
<evidence type="ECO:0000256" key="1">
    <source>
        <dbReference type="ARBA" id="ARBA00000085"/>
    </source>
</evidence>
<keyword evidence="6" id="KW-0902">Two-component regulatory system</keyword>
<dbReference type="AlphaFoldDB" id="A0AAJ2H460"/>
<dbReference type="GO" id="GO:0005524">
    <property type="term" value="F:ATP binding"/>
    <property type="evidence" value="ECO:0007669"/>
    <property type="project" value="UniProtKB-KW"/>
</dbReference>
<evidence type="ECO:0000256" key="6">
    <source>
        <dbReference type="ARBA" id="ARBA00023012"/>
    </source>
</evidence>
<feature type="domain" description="Histidine kinase" evidence="7">
    <location>
        <begin position="1"/>
        <end position="59"/>
    </location>
</feature>
<evidence type="ECO:0000256" key="4">
    <source>
        <dbReference type="ARBA" id="ARBA00022679"/>
    </source>
</evidence>
<keyword evidence="8" id="KW-0547">Nucleotide-binding</keyword>
<dbReference type="InterPro" id="IPR005467">
    <property type="entry name" value="His_kinase_dom"/>
</dbReference>
<name>A0AAJ2H460_9HYPH</name>
<dbReference type="GO" id="GO:0005886">
    <property type="term" value="C:plasma membrane"/>
    <property type="evidence" value="ECO:0007669"/>
    <property type="project" value="TreeGrafter"/>
</dbReference>
<dbReference type="PROSITE" id="PS50109">
    <property type="entry name" value="HIS_KIN"/>
    <property type="match status" value="1"/>
</dbReference>
<protein>
    <recommendedName>
        <fullName evidence="2">histidine kinase</fullName>
        <ecNumber evidence="2">2.7.13.3</ecNumber>
    </recommendedName>
</protein>
<dbReference type="RefSeq" id="WP_310866911.1">
    <property type="nucleotide sequence ID" value="NZ_JAVLSF010001434.1"/>
</dbReference>
<keyword evidence="8" id="KW-0067">ATP-binding</keyword>
<dbReference type="InterPro" id="IPR036890">
    <property type="entry name" value="HATPase_C_sf"/>
</dbReference>
<proteinExistence type="predicted"/>
<dbReference type="InterPro" id="IPR003594">
    <property type="entry name" value="HATPase_dom"/>
</dbReference>
<sequence length="62" mass="6810">PRLTERFYRIDSARSRDTGGTGLGLAIVKHVLAQHGAQLEISSIVNQGSTFKVIFNQAQLIE</sequence>
<evidence type="ECO:0000256" key="5">
    <source>
        <dbReference type="ARBA" id="ARBA00022777"/>
    </source>
</evidence>
<keyword evidence="5" id="KW-0418">Kinase</keyword>
<comment type="catalytic activity">
    <reaction evidence="1">
        <text>ATP + protein L-histidine = ADP + protein N-phospho-L-histidine.</text>
        <dbReference type="EC" id="2.7.13.3"/>
    </reaction>
</comment>
<dbReference type="InterPro" id="IPR050351">
    <property type="entry name" value="BphY/WalK/GraS-like"/>
</dbReference>
<dbReference type="SUPFAM" id="SSF55874">
    <property type="entry name" value="ATPase domain of HSP90 chaperone/DNA topoisomerase II/histidine kinase"/>
    <property type="match status" value="1"/>
</dbReference>
<keyword evidence="3" id="KW-0597">Phosphoprotein</keyword>
<dbReference type="InterPro" id="IPR004358">
    <property type="entry name" value="Sig_transdc_His_kin-like_C"/>
</dbReference>
<dbReference type="PANTHER" id="PTHR45453">
    <property type="entry name" value="PHOSPHATE REGULON SENSOR PROTEIN PHOR"/>
    <property type="match status" value="1"/>
</dbReference>
<evidence type="ECO:0000256" key="3">
    <source>
        <dbReference type="ARBA" id="ARBA00022553"/>
    </source>
</evidence>